<sequence>MGIIEEFKISIFMPQHYHKLKGESIVKLLRFDFILTILGVLYLTLVKLILSLFTGNFPVFLDYYSQLSFKNIVSSLLFLYIGLIASSIVLSIIFYIVATLKKPKDLGFYDLIVYAAHALTICIILEEFFGPLVIVLSIGYFLISISGEKLIANYVFNKAKGGRKNGKRV</sequence>
<comment type="caution">
    <text evidence="2">The sequence shown here is derived from an EMBL/GenBank/DDBJ whole genome shotgun (WGS) entry which is preliminary data.</text>
</comment>
<organism evidence="2 3">
    <name type="scientific">Thermoanaerobacterium butyriciformans</name>
    <dbReference type="NCBI Taxonomy" id="1702242"/>
    <lineage>
        <taxon>Bacteria</taxon>
        <taxon>Bacillati</taxon>
        <taxon>Bacillota</taxon>
        <taxon>Clostridia</taxon>
        <taxon>Thermoanaerobacterales</taxon>
        <taxon>Thermoanaerobacteraceae</taxon>
        <taxon>Thermoanaerobacterium</taxon>
    </lineage>
</organism>
<keyword evidence="1" id="KW-1133">Transmembrane helix</keyword>
<feature type="transmembrane region" description="Helical" evidence="1">
    <location>
        <begin position="132"/>
        <end position="156"/>
    </location>
</feature>
<evidence type="ECO:0000313" key="2">
    <source>
        <dbReference type="EMBL" id="MBP2071039.1"/>
    </source>
</evidence>
<keyword evidence="3" id="KW-1185">Reference proteome</keyword>
<evidence type="ECO:0000256" key="1">
    <source>
        <dbReference type="SAM" id="Phobius"/>
    </source>
</evidence>
<keyword evidence="1" id="KW-0812">Transmembrane</keyword>
<gene>
    <name evidence="2" type="ORF">J2Z80_000539</name>
</gene>
<dbReference type="EMBL" id="JAGGLT010000004">
    <property type="protein sequence ID" value="MBP2071039.1"/>
    <property type="molecule type" value="Genomic_DNA"/>
</dbReference>
<dbReference type="RefSeq" id="WP_209453005.1">
    <property type="nucleotide sequence ID" value="NZ_JAGGLT010000004.1"/>
</dbReference>
<dbReference type="Proteomes" id="UP001166402">
    <property type="component" value="Unassembled WGS sequence"/>
</dbReference>
<feature type="transmembrane region" description="Helical" evidence="1">
    <location>
        <begin position="72"/>
        <end position="96"/>
    </location>
</feature>
<name>A0ABS4NBK8_9THEO</name>
<proteinExistence type="predicted"/>
<evidence type="ECO:0000313" key="3">
    <source>
        <dbReference type="Proteomes" id="UP001166402"/>
    </source>
</evidence>
<keyword evidence="1" id="KW-0472">Membrane</keyword>
<feature type="transmembrane region" description="Helical" evidence="1">
    <location>
        <begin position="28"/>
        <end position="52"/>
    </location>
</feature>
<accession>A0ABS4NBK8</accession>
<reference evidence="2" key="1">
    <citation type="submission" date="2021-03" db="EMBL/GenBank/DDBJ databases">
        <title>Genomic Encyclopedia of Type Strains, Phase IV (KMG-IV): sequencing the most valuable type-strain genomes for metagenomic binning, comparative biology and taxonomic classification.</title>
        <authorList>
            <person name="Goeker M."/>
        </authorList>
    </citation>
    <scope>NUCLEOTIDE SEQUENCE</scope>
    <source>
        <strain evidence="2">DSM 101588</strain>
    </source>
</reference>
<feature type="transmembrane region" description="Helical" evidence="1">
    <location>
        <begin position="108"/>
        <end position="126"/>
    </location>
</feature>
<protein>
    <submittedName>
        <fullName evidence="2">Cellulose synthase/poly-beta-1,6-N-acetylglucosamine synthase-like glycosyltransferase</fullName>
    </submittedName>
</protein>